<proteinExistence type="predicted"/>
<comment type="caution">
    <text evidence="3">The sequence shown here is derived from an EMBL/GenBank/DDBJ whole genome shotgun (WGS) entry which is preliminary data.</text>
</comment>
<accession>A0A2T5HXC6</accession>
<evidence type="ECO:0008006" key="5">
    <source>
        <dbReference type="Google" id="ProtNLM"/>
    </source>
</evidence>
<organism evidence="3 4">
    <name type="scientific">Nitrosospira multiformis</name>
    <dbReference type="NCBI Taxonomy" id="1231"/>
    <lineage>
        <taxon>Bacteria</taxon>
        <taxon>Pseudomonadati</taxon>
        <taxon>Pseudomonadota</taxon>
        <taxon>Betaproteobacteria</taxon>
        <taxon>Nitrosomonadales</taxon>
        <taxon>Nitrosomonadaceae</taxon>
        <taxon>Nitrosospira</taxon>
    </lineage>
</organism>
<keyword evidence="2" id="KW-0732">Signal</keyword>
<sequence length="88" mass="9545">MKKKDFLTSVAVLAATMAFEVSAALPKSLVEHSSVRTPSAVTTPDTATPQIPFVLERSASSDAVSEKHSYHSSHSSHSSHRSHYSSRY</sequence>
<name>A0A2T5HXC6_9PROT</name>
<evidence type="ECO:0000313" key="3">
    <source>
        <dbReference type="EMBL" id="PTQ76234.1"/>
    </source>
</evidence>
<dbReference type="AlphaFoldDB" id="A0A2T5HXC6"/>
<dbReference type="EMBL" id="QAOK01000073">
    <property type="protein sequence ID" value="PTQ76234.1"/>
    <property type="molecule type" value="Genomic_DNA"/>
</dbReference>
<feature type="compositionally biased region" description="Polar residues" evidence="1">
    <location>
        <begin position="35"/>
        <end position="49"/>
    </location>
</feature>
<evidence type="ECO:0000256" key="1">
    <source>
        <dbReference type="SAM" id="MobiDB-lite"/>
    </source>
</evidence>
<evidence type="ECO:0000313" key="4">
    <source>
        <dbReference type="Proteomes" id="UP000244152"/>
    </source>
</evidence>
<evidence type="ECO:0000256" key="2">
    <source>
        <dbReference type="SAM" id="SignalP"/>
    </source>
</evidence>
<dbReference type="Proteomes" id="UP000244152">
    <property type="component" value="Unassembled WGS sequence"/>
</dbReference>
<protein>
    <recommendedName>
        <fullName evidence="5">His-Xaa-Ser repeat protein HxsA</fullName>
    </recommendedName>
</protein>
<feature type="compositionally biased region" description="Basic residues" evidence="1">
    <location>
        <begin position="77"/>
        <end position="88"/>
    </location>
</feature>
<feature type="region of interest" description="Disordered" evidence="1">
    <location>
        <begin position="32"/>
        <end position="88"/>
    </location>
</feature>
<reference evidence="3 4" key="1">
    <citation type="submission" date="2018-04" db="EMBL/GenBank/DDBJ databases">
        <title>Active sludge and wastewater microbial communities from Klosterneuburg, Austria.</title>
        <authorList>
            <person name="Wagner M."/>
        </authorList>
    </citation>
    <scope>NUCLEOTIDE SEQUENCE [LARGE SCALE GENOMIC DNA]</scope>
    <source>
        <strain evidence="3 4">Nl12</strain>
    </source>
</reference>
<feature type="signal peptide" evidence="2">
    <location>
        <begin position="1"/>
        <end position="23"/>
    </location>
</feature>
<feature type="chain" id="PRO_5015511797" description="His-Xaa-Ser repeat protein HxsA" evidence="2">
    <location>
        <begin position="24"/>
        <end position="88"/>
    </location>
</feature>
<gene>
    <name evidence="3" type="ORF">C8R21_1731</name>
</gene>